<evidence type="ECO:0008006" key="4">
    <source>
        <dbReference type="Google" id="ProtNLM"/>
    </source>
</evidence>
<feature type="signal peptide" evidence="1">
    <location>
        <begin position="1"/>
        <end position="17"/>
    </location>
</feature>
<dbReference type="EMBL" id="JACHLN010000001">
    <property type="protein sequence ID" value="MBB4838478.1"/>
    <property type="molecule type" value="Genomic_DNA"/>
</dbReference>
<name>A0A7W7JZZ9_9SPHN</name>
<keyword evidence="3" id="KW-1185">Reference proteome</keyword>
<keyword evidence="1" id="KW-0732">Signal</keyword>
<evidence type="ECO:0000256" key="1">
    <source>
        <dbReference type="SAM" id="SignalP"/>
    </source>
</evidence>
<accession>A0A7W7JZZ9</accession>
<gene>
    <name evidence="2" type="ORF">HNP52_001529</name>
</gene>
<sequence>MRFAAPLLLIVAAAPLAGCGAAHDPALNEQQAAAAQNRAPDRDKVMADRWNGIFTNPAAVVAAANDFGFKAEGYKASGKGYAATGKVTWPEKSNGIAVESVFDATGPAADRIETVRFTFDVKHDAKPEERARDSYGYVRRIVLGFLSRFEVGPGDTINGALQRRESAKDVQHGVSIVVDANPISGGNAKDRHITVTFTRVGASAPANQTQGK</sequence>
<dbReference type="Proteomes" id="UP000575241">
    <property type="component" value="Unassembled WGS sequence"/>
</dbReference>
<reference evidence="2 3" key="1">
    <citation type="submission" date="2020-08" db="EMBL/GenBank/DDBJ databases">
        <title>Functional genomics of gut bacteria from endangered species of beetles.</title>
        <authorList>
            <person name="Carlos-Shanley C."/>
        </authorList>
    </citation>
    <scope>NUCLEOTIDE SEQUENCE [LARGE SCALE GENOMIC DNA]</scope>
    <source>
        <strain evidence="2 3">S00224</strain>
    </source>
</reference>
<comment type="caution">
    <text evidence="2">The sequence shown here is derived from an EMBL/GenBank/DDBJ whole genome shotgun (WGS) entry which is preliminary data.</text>
</comment>
<protein>
    <recommendedName>
        <fullName evidence="4">Lipoprotein</fullName>
    </recommendedName>
</protein>
<evidence type="ECO:0000313" key="2">
    <source>
        <dbReference type="EMBL" id="MBB4838478.1"/>
    </source>
</evidence>
<evidence type="ECO:0000313" key="3">
    <source>
        <dbReference type="Proteomes" id="UP000575241"/>
    </source>
</evidence>
<dbReference type="RefSeq" id="WP_184164673.1">
    <property type="nucleotide sequence ID" value="NZ_JACHLN010000001.1"/>
</dbReference>
<organism evidence="2 3">
    <name type="scientific">Sphingomonas kyeonggiensis</name>
    <dbReference type="NCBI Taxonomy" id="1268553"/>
    <lineage>
        <taxon>Bacteria</taxon>
        <taxon>Pseudomonadati</taxon>
        <taxon>Pseudomonadota</taxon>
        <taxon>Alphaproteobacteria</taxon>
        <taxon>Sphingomonadales</taxon>
        <taxon>Sphingomonadaceae</taxon>
        <taxon>Sphingomonas</taxon>
    </lineage>
</organism>
<proteinExistence type="predicted"/>
<dbReference type="AlphaFoldDB" id="A0A7W7JZZ9"/>
<feature type="chain" id="PRO_5030602054" description="Lipoprotein" evidence="1">
    <location>
        <begin position="18"/>
        <end position="212"/>
    </location>
</feature>